<gene>
    <name evidence="1" type="ORF">FOE78_19285</name>
</gene>
<dbReference type="Proteomes" id="UP000319263">
    <property type="component" value="Chromosome"/>
</dbReference>
<accession>A0A516Q2X1</accession>
<dbReference type="EMBL" id="CP041692">
    <property type="protein sequence ID" value="QDP97766.1"/>
    <property type="molecule type" value="Genomic_DNA"/>
</dbReference>
<dbReference type="KEGG" id="mik:FOE78_19285"/>
<protein>
    <submittedName>
        <fullName evidence="1">Uncharacterized protein</fullName>
    </submittedName>
</protein>
<organism evidence="1 2">
    <name type="scientific">Microlunatus elymi</name>
    <dbReference type="NCBI Taxonomy" id="2596828"/>
    <lineage>
        <taxon>Bacteria</taxon>
        <taxon>Bacillati</taxon>
        <taxon>Actinomycetota</taxon>
        <taxon>Actinomycetes</taxon>
        <taxon>Propionibacteriales</taxon>
        <taxon>Propionibacteriaceae</taxon>
        <taxon>Microlunatus</taxon>
    </lineage>
</organism>
<dbReference type="RefSeq" id="WP_143987721.1">
    <property type="nucleotide sequence ID" value="NZ_CP041692.1"/>
</dbReference>
<dbReference type="AlphaFoldDB" id="A0A516Q2X1"/>
<dbReference type="OrthoDB" id="3692921at2"/>
<name>A0A516Q2X1_9ACTN</name>
<reference evidence="1 2" key="1">
    <citation type="submission" date="2019-07" db="EMBL/GenBank/DDBJ databases">
        <title>Microlunatus dokdonensis sp. nov. isolated from the rhizospheric soil of the wild plant Elymus tsukushiensis.</title>
        <authorList>
            <person name="Ghim S.-Y."/>
            <person name="Hwang Y.-J."/>
            <person name="Son J.-S."/>
            <person name="Shin J.-H."/>
        </authorList>
    </citation>
    <scope>NUCLEOTIDE SEQUENCE [LARGE SCALE GENOMIC DNA]</scope>
    <source>
        <strain evidence="1 2">KUDC0627</strain>
    </source>
</reference>
<dbReference type="Gene3D" id="3.90.20.10">
    <property type="match status" value="1"/>
</dbReference>
<proteinExistence type="predicted"/>
<evidence type="ECO:0000313" key="2">
    <source>
        <dbReference type="Proteomes" id="UP000319263"/>
    </source>
</evidence>
<keyword evidence="2" id="KW-1185">Reference proteome</keyword>
<evidence type="ECO:0000313" key="1">
    <source>
        <dbReference type="EMBL" id="QDP97766.1"/>
    </source>
</evidence>
<sequence length="144" mass="15744">MAENGDLEERVSILEDKIKIVAEDARAARHLAAAQDHEVSDLAVLAGANRAAISALGEQTAAGFVAVHAEIADLRSEMDRRFEQVDRRFEQVDRRFEQVDRGFAEMRARLDQTAAGMAQIAEMIGVLIERGEDGRPEEPSAGGD</sequence>